<protein>
    <recommendedName>
        <fullName evidence="5">Nephrocystin 3-like N-terminal domain-containing protein</fullName>
    </recommendedName>
</protein>
<dbReference type="Gene3D" id="3.40.50.300">
    <property type="entry name" value="P-loop containing nucleotide triphosphate hydrolases"/>
    <property type="match status" value="1"/>
</dbReference>
<dbReference type="PROSITE" id="PS50297">
    <property type="entry name" value="ANK_REP_REGION"/>
    <property type="match status" value="9"/>
</dbReference>
<feature type="repeat" description="ANK" evidence="3">
    <location>
        <begin position="1259"/>
        <end position="1291"/>
    </location>
</feature>
<evidence type="ECO:0000256" key="2">
    <source>
        <dbReference type="ARBA" id="ARBA00023043"/>
    </source>
</evidence>
<dbReference type="OrthoDB" id="194358at2759"/>
<feature type="repeat" description="ANK" evidence="3">
    <location>
        <begin position="1190"/>
        <end position="1223"/>
    </location>
</feature>
<evidence type="ECO:0000313" key="6">
    <source>
        <dbReference type="EMBL" id="RDL34402.1"/>
    </source>
</evidence>
<comment type="caution">
    <text evidence="6">The sequence shown here is derived from an EMBL/GenBank/DDBJ whole genome shotgun (WGS) entry which is preliminary data.</text>
</comment>
<name>A0A370TGS8_9HELO</name>
<keyword evidence="7" id="KW-1185">Reference proteome</keyword>
<dbReference type="Pfam" id="PF00023">
    <property type="entry name" value="Ank"/>
    <property type="match status" value="1"/>
</dbReference>
<feature type="repeat" description="ANK" evidence="3">
    <location>
        <begin position="1157"/>
        <end position="1189"/>
    </location>
</feature>
<feature type="transmembrane region" description="Helical" evidence="4">
    <location>
        <begin position="1667"/>
        <end position="1690"/>
    </location>
</feature>
<keyword evidence="2 3" id="KW-0040">ANK repeat</keyword>
<dbReference type="PROSITE" id="PS50088">
    <property type="entry name" value="ANK_REPEAT"/>
    <property type="match status" value="11"/>
</dbReference>
<keyword evidence="1" id="KW-0677">Repeat</keyword>
<evidence type="ECO:0000313" key="7">
    <source>
        <dbReference type="Proteomes" id="UP000254866"/>
    </source>
</evidence>
<dbReference type="SUPFAM" id="SSF52540">
    <property type="entry name" value="P-loop containing nucleoside triphosphate hydrolases"/>
    <property type="match status" value="1"/>
</dbReference>
<dbReference type="InterPro" id="IPR056884">
    <property type="entry name" value="NPHP3-like_N"/>
</dbReference>
<keyword evidence="4" id="KW-0472">Membrane</keyword>
<feature type="transmembrane region" description="Helical" evidence="4">
    <location>
        <begin position="1702"/>
        <end position="1729"/>
    </location>
</feature>
<dbReference type="InterPro" id="IPR046536">
    <property type="entry name" value="DUF6601"/>
</dbReference>
<feature type="repeat" description="ANK" evidence="3">
    <location>
        <begin position="1292"/>
        <end position="1324"/>
    </location>
</feature>
<dbReference type="EMBL" id="NPIC01000007">
    <property type="protein sequence ID" value="RDL34402.1"/>
    <property type="molecule type" value="Genomic_DNA"/>
</dbReference>
<dbReference type="Pfam" id="PF24883">
    <property type="entry name" value="NPHP3_N"/>
    <property type="match status" value="1"/>
</dbReference>
<feature type="repeat" description="ANK" evidence="3">
    <location>
        <begin position="925"/>
        <end position="957"/>
    </location>
</feature>
<reference evidence="6 7" key="1">
    <citation type="journal article" date="2018" name="IMA Fungus">
        <title>IMA Genome-F 9: Draft genome sequence of Annulohypoxylon stygium, Aspergillus mulundensis, Berkeleyomyces basicola (syn. Thielaviopsis basicola), Ceratocystis smalleyi, two Cercospora beticola strains, Coleophoma cylindrospora, Fusarium fracticaudum, Phialophora cf. hyalina, and Morchella septimelata.</title>
        <authorList>
            <person name="Wingfield B.D."/>
            <person name="Bills G.F."/>
            <person name="Dong Y."/>
            <person name="Huang W."/>
            <person name="Nel W.J."/>
            <person name="Swalarsk-Parry B.S."/>
            <person name="Vaghefi N."/>
            <person name="Wilken P.M."/>
            <person name="An Z."/>
            <person name="de Beer Z.W."/>
            <person name="De Vos L."/>
            <person name="Chen L."/>
            <person name="Duong T.A."/>
            <person name="Gao Y."/>
            <person name="Hammerbacher A."/>
            <person name="Kikkert J.R."/>
            <person name="Li Y."/>
            <person name="Li H."/>
            <person name="Li K."/>
            <person name="Li Q."/>
            <person name="Liu X."/>
            <person name="Ma X."/>
            <person name="Naidoo K."/>
            <person name="Pethybridge S.J."/>
            <person name="Sun J."/>
            <person name="Steenkamp E.T."/>
            <person name="van der Nest M.A."/>
            <person name="van Wyk S."/>
            <person name="Wingfield M.J."/>
            <person name="Xiong C."/>
            <person name="Yue Q."/>
            <person name="Zhang X."/>
        </authorList>
    </citation>
    <scope>NUCLEOTIDE SEQUENCE [LARGE SCALE GENOMIC DNA]</scope>
    <source>
        <strain evidence="6 7">BP 5553</strain>
    </source>
</reference>
<dbReference type="Pfam" id="PF12796">
    <property type="entry name" value="Ank_2"/>
    <property type="match status" value="4"/>
</dbReference>
<dbReference type="InterPro" id="IPR051165">
    <property type="entry name" value="Multifunctional_ANK_Repeat"/>
</dbReference>
<feature type="domain" description="Nephrocystin 3-like N-terminal" evidence="5">
    <location>
        <begin position="436"/>
        <end position="607"/>
    </location>
</feature>
<dbReference type="RefSeq" id="XP_031867384.1">
    <property type="nucleotide sequence ID" value="XM_032016153.1"/>
</dbReference>
<dbReference type="InterPro" id="IPR029058">
    <property type="entry name" value="AB_hydrolase_fold"/>
</dbReference>
<dbReference type="PANTHER" id="PTHR24123:SF33">
    <property type="entry name" value="PROTEIN HOS4"/>
    <property type="match status" value="1"/>
</dbReference>
<dbReference type="InterPro" id="IPR036770">
    <property type="entry name" value="Ankyrin_rpt-contain_sf"/>
</dbReference>
<dbReference type="GeneID" id="43600379"/>
<sequence length="1764" mass="196166">MSSKRGAADENALMGAAPALPTALRQDHAYRARGLPLGFTDQQTIELISRLFKLDNNTSDLRIRSLANAVTGRTMVAVLSFQTIPVELSGCGNEWSFDIGGLLQNLQADDGNKSQIRTLTVDHHFHGFTVLSSPSPRDHEVDCIAISGLGGHAFGSFKEKGGSYMWLCDELPSDLATTRIIIYGYESQLHDSQSFQDLEALATTLRTSLKSGILSAECKPVFFIAHSLGGLIVKEAIIQMRNARDHHLDSSIYGALFFGVPNQGMDIKSLIPMVENQVNQNLLHSLSAESQLLREQQREFPEAFDSRESKIVCFYETVTSPTAVKRGDKWYMDGPRAILVGSASATHGRPWENEAHDVQAINRDHSQLVKFKANDEVYERVLGTVKDFVKEASAAKRGHEVDAGELTEDDTACLKSLNFLEMGYRQEEVLDARADSCGWILEHETYQRWIDDPHGLLWVKGKPGSGKSTLMKRIFKEDAAQADVHLSFFFHRRGVQLQQTFTGMLRTMCYQLISQCAPARAIFRARYNDKKEFGRYGQDWDWREVELSQLLKSAIAVATQSHAISIFIDALDEASEGSAESIVTYIYEVHEEFQNSARRTSICFSCRHYPIVSCNAGVEVCMENQNEDDISACVHRELSAKIHERKRQSWANDLKRLQNKIANSACGVFLWASLIVPLVAKEYNKGKSLDRVLEILHKVPRDLDSIYKHILTTLIDDDDREDSLHLMQWICFAKQPLSLTELRYALALDDSAIHEFQTCIQESEGFVEDDTQMKQLITSLSGGLVEARQHYSSDLVQFIHQSVNDYLLKGGFAWIGLQSQQNIVGQGNDRLTRSCINYLKHGEVSEAEKLKLLSLYNAREEIQTMPLLQYAVRNWFIHAEAAESRGIAQNYLIQKFNWPDTHCFDLWVAISRWTNHPDELKRPELSSTLLHTAAASNLESIVQELLETGSFLEREDAEGNRPLHFAARFGHDKIIRMLLKSKADIQAKNSDGRTALERAASGGHCSTIEILINGGADVNCSTGESGNALHGAALSGSHLAVRMLVLNGANVNAQGGEYGSALQAAAYKGNESVVKLLLDHGANVNAQGGEYRSALQAAAFSGFESIAKLLLDHGANVNAQGGEYRSALQAAVATENESITKLLLDHGANVNAQGGEFGNALQAAAAYRGNESVVKLLLDHGANVNAQGGKYGNALQAAIGYGGKESITKLLLDHGANLTCQDNQGRNTLQLAVRGNCHQVIDLILTKTETPDWSYQDLQGCSTLHIAASGASDRTLQLILQSNININLADTYGWTALHWACRNGSHETVQILRESGADSNSRDNKGWTPLDVATFCRNGSLISVFQDEVKQGELKQLISKPGKRQNWDCSSCYHGYSFSYLFRRLYLGTSYARTKYWRIASPHYKNTAARSTSSSTASMLEPPFSRLIFPTLLQKTTLTAGNDVASALPTGSPRASIRYIPPVAVRDGSTLARTKDNPDAYYTTELRTERLDGIKPYLWLAGVPSCARALHRQQLLGREILLTEDPNEHLVWHETRIFIKPFPSFLFDIDCWAEKLCSQKQLHEAACGFVLSYAWLVRHQSDLRIAHEQGLLPHIIDWETWTEFVDDFLQHIDLQSLGGISPRFQYGELRLSRLNKIYRIIGFTRRGLIRGYITAPTWYQDFFARNFAWLLAIFAFMSVALSAMQVVVAVARGGAAFEDASYSFSIVSLFVAAGTALMFLVVWVVLFAYHLVSAGINDRHVVNKRKNSAQVQGDLGHRTGSKVV</sequence>
<accession>A0A370TGS8</accession>
<keyword evidence="4" id="KW-0812">Transmembrane</keyword>
<feature type="repeat" description="ANK" evidence="3">
    <location>
        <begin position="1123"/>
        <end position="1155"/>
    </location>
</feature>
<feature type="repeat" description="ANK" evidence="3">
    <location>
        <begin position="958"/>
        <end position="990"/>
    </location>
</feature>
<proteinExistence type="predicted"/>
<dbReference type="Gene3D" id="3.40.50.1820">
    <property type="entry name" value="alpha/beta hydrolase"/>
    <property type="match status" value="1"/>
</dbReference>
<dbReference type="SUPFAM" id="SSF53474">
    <property type="entry name" value="alpha/beta-Hydrolases"/>
    <property type="match status" value="1"/>
</dbReference>
<organism evidence="6 7">
    <name type="scientific">Venustampulla echinocandica</name>
    <dbReference type="NCBI Taxonomy" id="2656787"/>
    <lineage>
        <taxon>Eukaryota</taxon>
        <taxon>Fungi</taxon>
        <taxon>Dikarya</taxon>
        <taxon>Ascomycota</taxon>
        <taxon>Pezizomycotina</taxon>
        <taxon>Leotiomycetes</taxon>
        <taxon>Helotiales</taxon>
        <taxon>Pleuroascaceae</taxon>
        <taxon>Venustampulla</taxon>
    </lineage>
</organism>
<keyword evidence="4" id="KW-1133">Transmembrane helix</keyword>
<dbReference type="Gene3D" id="1.25.40.20">
    <property type="entry name" value="Ankyrin repeat-containing domain"/>
    <property type="match status" value="3"/>
</dbReference>
<dbReference type="SUPFAM" id="SSF48403">
    <property type="entry name" value="Ankyrin repeat"/>
    <property type="match status" value="2"/>
</dbReference>
<feature type="repeat" description="ANK" evidence="3">
    <location>
        <begin position="1090"/>
        <end position="1122"/>
    </location>
</feature>
<evidence type="ECO:0000256" key="1">
    <source>
        <dbReference type="ARBA" id="ARBA00022737"/>
    </source>
</evidence>
<dbReference type="Proteomes" id="UP000254866">
    <property type="component" value="Unassembled WGS sequence"/>
</dbReference>
<dbReference type="InterPro" id="IPR002110">
    <property type="entry name" value="Ankyrin_rpt"/>
</dbReference>
<gene>
    <name evidence="6" type="ORF">BP5553_07530</name>
</gene>
<evidence type="ECO:0000256" key="4">
    <source>
        <dbReference type="SAM" id="Phobius"/>
    </source>
</evidence>
<dbReference type="Pfam" id="PF20246">
    <property type="entry name" value="DUF6601"/>
    <property type="match status" value="1"/>
</dbReference>
<evidence type="ECO:0000256" key="3">
    <source>
        <dbReference type="PROSITE-ProRule" id="PRU00023"/>
    </source>
</evidence>
<dbReference type="PRINTS" id="PR01415">
    <property type="entry name" value="ANKYRIN"/>
</dbReference>
<dbReference type="InterPro" id="IPR027417">
    <property type="entry name" value="P-loop_NTPase"/>
</dbReference>
<feature type="repeat" description="ANK" evidence="3">
    <location>
        <begin position="1024"/>
        <end position="1056"/>
    </location>
</feature>
<evidence type="ECO:0000259" key="5">
    <source>
        <dbReference type="Pfam" id="PF24883"/>
    </source>
</evidence>
<dbReference type="PANTHER" id="PTHR24123">
    <property type="entry name" value="ANKYRIN REPEAT-CONTAINING"/>
    <property type="match status" value="1"/>
</dbReference>
<feature type="repeat" description="ANK" evidence="3">
    <location>
        <begin position="991"/>
        <end position="1023"/>
    </location>
</feature>
<dbReference type="STRING" id="2656787.A0A370TGS8"/>
<dbReference type="SMART" id="SM00248">
    <property type="entry name" value="ANK"/>
    <property type="match status" value="13"/>
</dbReference>
<feature type="repeat" description="ANK" evidence="3">
    <location>
        <begin position="1057"/>
        <end position="1089"/>
    </location>
</feature>